<feature type="domain" description="Xaa-Pro dipeptidyl-peptidase-like" evidence="1">
    <location>
        <begin position="16"/>
        <end position="276"/>
    </location>
</feature>
<organism evidence="2 3">
    <name type="scientific">Sphaerisporangium dianthi</name>
    <dbReference type="NCBI Taxonomy" id="1436120"/>
    <lineage>
        <taxon>Bacteria</taxon>
        <taxon>Bacillati</taxon>
        <taxon>Actinomycetota</taxon>
        <taxon>Actinomycetes</taxon>
        <taxon>Streptosporangiales</taxon>
        <taxon>Streptosporangiaceae</taxon>
        <taxon>Sphaerisporangium</taxon>
    </lineage>
</organism>
<dbReference type="RefSeq" id="WP_380851341.1">
    <property type="nucleotide sequence ID" value="NZ_JBHSFP010000050.1"/>
</dbReference>
<dbReference type="InterPro" id="IPR029058">
    <property type="entry name" value="AB_hydrolase_fold"/>
</dbReference>
<dbReference type="PANTHER" id="PTHR47751">
    <property type="entry name" value="SUPERFAMILY HYDROLASE, PUTATIVE (AFU_ORTHOLOGUE AFUA_2G16580)-RELATED"/>
    <property type="match status" value="1"/>
</dbReference>
<reference evidence="3" key="1">
    <citation type="journal article" date="2019" name="Int. J. Syst. Evol. Microbiol.">
        <title>The Global Catalogue of Microorganisms (GCM) 10K type strain sequencing project: providing services to taxonomists for standard genome sequencing and annotation.</title>
        <authorList>
            <consortium name="The Broad Institute Genomics Platform"/>
            <consortium name="The Broad Institute Genome Sequencing Center for Infectious Disease"/>
            <person name="Wu L."/>
            <person name="Ma J."/>
        </authorList>
    </citation>
    <scope>NUCLEOTIDE SEQUENCE [LARGE SCALE GENOMIC DNA]</scope>
    <source>
        <strain evidence="3">CGMCC 4.7132</strain>
    </source>
</reference>
<dbReference type="SUPFAM" id="SSF53474">
    <property type="entry name" value="alpha/beta-Hydrolases"/>
    <property type="match status" value="1"/>
</dbReference>
<dbReference type="InterPro" id="IPR051411">
    <property type="entry name" value="Polyketide_trans_af380"/>
</dbReference>
<keyword evidence="3" id="KW-1185">Reference proteome</keyword>
<dbReference type="Pfam" id="PF02129">
    <property type="entry name" value="Peptidase_S15"/>
    <property type="match status" value="1"/>
</dbReference>
<accession>A0ABV9CVC9</accession>
<dbReference type="PANTHER" id="PTHR47751:SF1">
    <property type="entry name" value="SUPERFAMILY HYDROLASE, PUTATIVE (AFU_ORTHOLOGUE AFUA_2G16580)-RELATED"/>
    <property type="match status" value="1"/>
</dbReference>
<keyword evidence="2" id="KW-0378">Hydrolase</keyword>
<evidence type="ECO:0000313" key="3">
    <source>
        <dbReference type="Proteomes" id="UP001596004"/>
    </source>
</evidence>
<dbReference type="InterPro" id="IPR000383">
    <property type="entry name" value="Xaa-Pro-like_dom"/>
</dbReference>
<dbReference type="Gene3D" id="1.10.10.800">
    <property type="match status" value="1"/>
</dbReference>
<dbReference type="Proteomes" id="UP001596004">
    <property type="component" value="Unassembled WGS sequence"/>
</dbReference>
<dbReference type="EMBL" id="JBHSFP010000050">
    <property type="protein sequence ID" value="MFC4536595.1"/>
    <property type="molecule type" value="Genomic_DNA"/>
</dbReference>
<sequence length="301" mass="32712">MRLTYDMADHVLFGADGVTLAGDLRVPPGDGPHPALVLTGPFTGVKEQVTGLYASRLADAGYVTLAFDHRNFGASEGLPRRHEDPQGKLRDLRAAVSFLRGLPRVDGERVGVVGVCLGAGYALRFAAFDPRVKVFVGVAGAYNDPYAMRSGMSEQGYQQALASFTEVLERQDQGGEVEYLPAVAESGEAAMPGDEPFAYYGTERSAAPSWVNEVTRASIRELITVDNMMGADFLSPKPGLIVHGVVDRFCSPEGAEEAYKRMGEPKKIVWLDAKRHIDLYDTEPYVSRAVAETARFLAEHL</sequence>
<evidence type="ECO:0000259" key="1">
    <source>
        <dbReference type="Pfam" id="PF02129"/>
    </source>
</evidence>
<comment type="caution">
    <text evidence="2">The sequence shown here is derived from an EMBL/GenBank/DDBJ whole genome shotgun (WGS) entry which is preliminary data.</text>
</comment>
<name>A0ABV9CVC9_9ACTN</name>
<protein>
    <submittedName>
        <fullName evidence="2">Alpha/beta hydrolase</fullName>
    </submittedName>
</protein>
<evidence type="ECO:0000313" key="2">
    <source>
        <dbReference type="EMBL" id="MFC4536595.1"/>
    </source>
</evidence>
<dbReference type="Gene3D" id="3.40.50.1820">
    <property type="entry name" value="alpha/beta hydrolase"/>
    <property type="match status" value="1"/>
</dbReference>
<dbReference type="GO" id="GO:0016787">
    <property type="term" value="F:hydrolase activity"/>
    <property type="evidence" value="ECO:0007669"/>
    <property type="project" value="UniProtKB-KW"/>
</dbReference>
<gene>
    <name evidence="2" type="ORF">ACFO60_37995</name>
</gene>
<proteinExistence type="predicted"/>